<keyword evidence="6 12" id="KW-0812">Transmembrane</keyword>
<evidence type="ECO:0000313" key="15">
    <source>
        <dbReference type="EMBL" id="GAA2599758.1"/>
    </source>
</evidence>
<dbReference type="InterPro" id="IPR036890">
    <property type="entry name" value="HATPase_C_sf"/>
</dbReference>
<feature type="compositionally biased region" description="Polar residues" evidence="11">
    <location>
        <begin position="399"/>
        <end position="410"/>
    </location>
</feature>
<organism evidence="15 16">
    <name type="scientific">Actinomadura fulvescens</name>
    <dbReference type="NCBI Taxonomy" id="46160"/>
    <lineage>
        <taxon>Bacteria</taxon>
        <taxon>Bacillati</taxon>
        <taxon>Actinomycetota</taxon>
        <taxon>Actinomycetes</taxon>
        <taxon>Streptosporangiales</taxon>
        <taxon>Thermomonosporaceae</taxon>
        <taxon>Actinomadura</taxon>
    </lineage>
</organism>
<keyword evidence="7" id="KW-0418">Kinase</keyword>
<evidence type="ECO:0000256" key="9">
    <source>
        <dbReference type="ARBA" id="ARBA00023012"/>
    </source>
</evidence>
<dbReference type="RefSeq" id="WP_344542357.1">
    <property type="nucleotide sequence ID" value="NZ_BAAATD010000004.1"/>
</dbReference>
<evidence type="ECO:0000259" key="14">
    <source>
        <dbReference type="PROSITE" id="PS50885"/>
    </source>
</evidence>
<dbReference type="GO" id="GO:0005524">
    <property type="term" value="F:ATP binding"/>
    <property type="evidence" value="ECO:0007669"/>
    <property type="project" value="UniProtKB-KW"/>
</dbReference>
<keyword evidence="15" id="KW-0067">ATP-binding</keyword>
<dbReference type="InterPro" id="IPR003594">
    <property type="entry name" value="HATPase_dom"/>
</dbReference>
<feature type="region of interest" description="Disordered" evidence="11">
    <location>
        <begin position="392"/>
        <end position="418"/>
    </location>
</feature>
<dbReference type="SMART" id="SM00304">
    <property type="entry name" value="HAMP"/>
    <property type="match status" value="1"/>
</dbReference>
<accession>A0ABP6C3U8</accession>
<dbReference type="Pfam" id="PF02518">
    <property type="entry name" value="HATPase_c"/>
    <property type="match status" value="1"/>
</dbReference>
<evidence type="ECO:0000313" key="16">
    <source>
        <dbReference type="Proteomes" id="UP001501509"/>
    </source>
</evidence>
<dbReference type="CDD" id="cd06225">
    <property type="entry name" value="HAMP"/>
    <property type="match status" value="1"/>
</dbReference>
<dbReference type="InterPro" id="IPR005467">
    <property type="entry name" value="His_kinase_dom"/>
</dbReference>
<evidence type="ECO:0000259" key="13">
    <source>
        <dbReference type="PROSITE" id="PS50109"/>
    </source>
</evidence>
<sequence length="418" mass="44586">MRITARARLTALYGGLLLVAGGGLVASVYFLMRRSLADRLPTAIMTAVPRPAEWAPATPARPAQTAASARPGEFAQHADTISVTRAATAAEDTTYEQLLIVSLIALAIFAVVSVFLAWWMAGRVLRPVHTITATARQLSGENLGERIALAAPPGELKDLADTFDAMLDRLEGLVSAQRRFVANAAHELRTPLAVQRAALEIGLADPDPVQVARVRTRLLNVADRSERLIEGLLLLSAGDQGLDRPEPIDATETVEGVVAEHATEAHDRDITVESHIEPVRLEGDPTLFRHLVRNLLENALRYNVRGGRVLVRLDATGLQVRNTGPEVPADVVPHLVEPFRRLHPRRHARGEGTGLGLSIVDSIARAHGGEVIARANPGGGLSIRVTFGGHAETPAGSGASRSPQLGTQVSGPRKNAAS</sequence>
<evidence type="ECO:0000256" key="10">
    <source>
        <dbReference type="ARBA" id="ARBA00023136"/>
    </source>
</evidence>
<evidence type="ECO:0000256" key="7">
    <source>
        <dbReference type="ARBA" id="ARBA00022777"/>
    </source>
</evidence>
<feature type="transmembrane region" description="Helical" evidence="12">
    <location>
        <begin position="98"/>
        <end position="119"/>
    </location>
</feature>
<feature type="domain" description="HAMP" evidence="14">
    <location>
        <begin position="122"/>
        <end position="175"/>
    </location>
</feature>
<keyword evidence="10 12" id="KW-0472">Membrane</keyword>
<name>A0ABP6C3U8_9ACTN</name>
<dbReference type="Pfam" id="PF00512">
    <property type="entry name" value="HisKA"/>
    <property type="match status" value="1"/>
</dbReference>
<evidence type="ECO:0000256" key="6">
    <source>
        <dbReference type="ARBA" id="ARBA00022692"/>
    </source>
</evidence>
<keyword evidence="8 12" id="KW-1133">Transmembrane helix</keyword>
<dbReference type="CDD" id="cd00082">
    <property type="entry name" value="HisKA"/>
    <property type="match status" value="1"/>
</dbReference>
<dbReference type="Gene3D" id="6.10.340.10">
    <property type="match status" value="1"/>
</dbReference>
<dbReference type="InterPro" id="IPR003660">
    <property type="entry name" value="HAMP_dom"/>
</dbReference>
<dbReference type="SMART" id="SM00388">
    <property type="entry name" value="HisKA"/>
    <property type="match status" value="1"/>
</dbReference>
<evidence type="ECO:0000256" key="4">
    <source>
        <dbReference type="ARBA" id="ARBA00022553"/>
    </source>
</evidence>
<dbReference type="PROSITE" id="PS50885">
    <property type="entry name" value="HAMP"/>
    <property type="match status" value="1"/>
</dbReference>
<dbReference type="PANTHER" id="PTHR45436">
    <property type="entry name" value="SENSOR HISTIDINE KINASE YKOH"/>
    <property type="match status" value="1"/>
</dbReference>
<dbReference type="SMART" id="SM00387">
    <property type="entry name" value="HATPase_c"/>
    <property type="match status" value="1"/>
</dbReference>
<keyword evidence="4" id="KW-0597">Phosphoprotein</keyword>
<keyword evidence="9" id="KW-0902">Two-component regulatory system</keyword>
<dbReference type="SUPFAM" id="SSF47384">
    <property type="entry name" value="Homodimeric domain of signal transducing histidine kinase"/>
    <property type="match status" value="1"/>
</dbReference>
<dbReference type="InterPro" id="IPR036097">
    <property type="entry name" value="HisK_dim/P_sf"/>
</dbReference>
<gene>
    <name evidence="15" type="ORF">GCM10010411_36710</name>
</gene>
<reference evidence="16" key="1">
    <citation type="journal article" date="2019" name="Int. J. Syst. Evol. Microbiol.">
        <title>The Global Catalogue of Microorganisms (GCM) 10K type strain sequencing project: providing services to taxonomists for standard genome sequencing and annotation.</title>
        <authorList>
            <consortium name="The Broad Institute Genomics Platform"/>
            <consortium name="The Broad Institute Genome Sequencing Center for Infectious Disease"/>
            <person name="Wu L."/>
            <person name="Ma J."/>
        </authorList>
    </citation>
    <scope>NUCLEOTIDE SEQUENCE [LARGE SCALE GENOMIC DNA]</scope>
    <source>
        <strain evidence="16">JCM 6833</strain>
    </source>
</reference>
<dbReference type="PROSITE" id="PS50109">
    <property type="entry name" value="HIS_KIN"/>
    <property type="match status" value="1"/>
</dbReference>
<dbReference type="Proteomes" id="UP001501509">
    <property type="component" value="Unassembled WGS sequence"/>
</dbReference>
<evidence type="ECO:0000256" key="12">
    <source>
        <dbReference type="SAM" id="Phobius"/>
    </source>
</evidence>
<dbReference type="EC" id="2.7.13.3" evidence="3"/>
<evidence type="ECO:0000256" key="3">
    <source>
        <dbReference type="ARBA" id="ARBA00012438"/>
    </source>
</evidence>
<comment type="caution">
    <text evidence="15">The sequence shown here is derived from an EMBL/GenBank/DDBJ whole genome shotgun (WGS) entry which is preliminary data.</text>
</comment>
<dbReference type="InterPro" id="IPR003661">
    <property type="entry name" value="HisK_dim/P_dom"/>
</dbReference>
<keyword evidence="16" id="KW-1185">Reference proteome</keyword>
<keyword evidence="15" id="KW-0547">Nucleotide-binding</keyword>
<proteinExistence type="predicted"/>
<feature type="transmembrane region" description="Helical" evidence="12">
    <location>
        <begin position="12"/>
        <end position="32"/>
    </location>
</feature>
<evidence type="ECO:0000256" key="2">
    <source>
        <dbReference type="ARBA" id="ARBA00004236"/>
    </source>
</evidence>
<dbReference type="EMBL" id="BAAATD010000004">
    <property type="protein sequence ID" value="GAA2599758.1"/>
    <property type="molecule type" value="Genomic_DNA"/>
</dbReference>
<feature type="domain" description="Histidine kinase" evidence="13">
    <location>
        <begin position="183"/>
        <end position="391"/>
    </location>
</feature>
<evidence type="ECO:0000256" key="8">
    <source>
        <dbReference type="ARBA" id="ARBA00022989"/>
    </source>
</evidence>
<dbReference type="SUPFAM" id="SSF55874">
    <property type="entry name" value="ATPase domain of HSP90 chaperone/DNA topoisomerase II/histidine kinase"/>
    <property type="match status" value="1"/>
</dbReference>
<dbReference type="PRINTS" id="PR00344">
    <property type="entry name" value="BCTRLSENSOR"/>
</dbReference>
<dbReference type="Pfam" id="PF00672">
    <property type="entry name" value="HAMP"/>
    <property type="match status" value="1"/>
</dbReference>
<dbReference type="InterPro" id="IPR004358">
    <property type="entry name" value="Sig_transdc_His_kin-like_C"/>
</dbReference>
<dbReference type="Gene3D" id="3.30.565.10">
    <property type="entry name" value="Histidine kinase-like ATPase, C-terminal domain"/>
    <property type="match status" value="1"/>
</dbReference>
<dbReference type="SUPFAM" id="SSF158472">
    <property type="entry name" value="HAMP domain-like"/>
    <property type="match status" value="1"/>
</dbReference>
<protein>
    <recommendedName>
        <fullName evidence="3">histidine kinase</fullName>
        <ecNumber evidence="3">2.7.13.3</ecNumber>
    </recommendedName>
</protein>
<evidence type="ECO:0000256" key="5">
    <source>
        <dbReference type="ARBA" id="ARBA00022679"/>
    </source>
</evidence>
<dbReference type="Gene3D" id="1.10.287.130">
    <property type="match status" value="1"/>
</dbReference>
<dbReference type="CDD" id="cd00075">
    <property type="entry name" value="HATPase"/>
    <property type="match status" value="1"/>
</dbReference>
<comment type="subcellular location">
    <subcellularLocation>
        <location evidence="2">Cell membrane</location>
    </subcellularLocation>
</comment>
<comment type="catalytic activity">
    <reaction evidence="1">
        <text>ATP + protein L-histidine = ADP + protein N-phospho-L-histidine.</text>
        <dbReference type="EC" id="2.7.13.3"/>
    </reaction>
</comment>
<evidence type="ECO:0000256" key="11">
    <source>
        <dbReference type="SAM" id="MobiDB-lite"/>
    </source>
</evidence>
<dbReference type="PANTHER" id="PTHR45436:SF5">
    <property type="entry name" value="SENSOR HISTIDINE KINASE TRCS"/>
    <property type="match status" value="1"/>
</dbReference>
<dbReference type="InterPro" id="IPR050428">
    <property type="entry name" value="TCS_sensor_his_kinase"/>
</dbReference>
<evidence type="ECO:0000256" key="1">
    <source>
        <dbReference type="ARBA" id="ARBA00000085"/>
    </source>
</evidence>
<keyword evidence="5" id="KW-0808">Transferase</keyword>